<dbReference type="OrthoDB" id="30336at2759"/>
<protein>
    <submittedName>
        <fullName evidence="8">UBR-type domain-containing protein</fullName>
    </submittedName>
</protein>
<dbReference type="Pfam" id="PF02207">
    <property type="entry name" value="zf-UBR"/>
    <property type="match status" value="1"/>
</dbReference>
<evidence type="ECO:0000313" key="7">
    <source>
        <dbReference type="Proteomes" id="UP000267029"/>
    </source>
</evidence>
<sequence length="219" mass="24388">MPCVCASFQNDLTLTLCAIYDYFGLLLRALASPSKFMLQALCGPAGTHDEPDPLLSTAPFSHCSPLERVCEEVCTFASTQYQFIEQPWYGCYTCGMTSGRGVCHLCAQLCHAGHDLVFNTTGDFFCDCAAEFGVLGKCCSVTRRLGRHGCLRKPNSSNGSHAKTFRCANLVTRKDRFSGTRWSWRNTAASRSTSSHPFCNVWLLWCLRPVERQSLEGRR</sequence>
<evidence type="ECO:0000256" key="3">
    <source>
        <dbReference type="ARBA" id="ARBA00022833"/>
    </source>
</evidence>
<dbReference type="SMART" id="SM00396">
    <property type="entry name" value="ZnF_UBR1"/>
    <property type="match status" value="1"/>
</dbReference>
<accession>A0A0R3U283</accession>
<dbReference type="PANTHER" id="PTHR21725">
    <property type="entry name" value="E3 UBIQUITIN-PROTEIN LIGASE UBR4"/>
    <property type="match status" value="1"/>
</dbReference>
<evidence type="ECO:0000313" key="6">
    <source>
        <dbReference type="EMBL" id="VDD74541.1"/>
    </source>
</evidence>
<keyword evidence="1" id="KW-0479">Metal-binding</keyword>
<evidence type="ECO:0000313" key="8">
    <source>
        <dbReference type="WBParaSite" id="MCOS_0000054301-mRNA-1"/>
    </source>
</evidence>
<dbReference type="PROSITE" id="PS51157">
    <property type="entry name" value="ZF_UBR"/>
    <property type="match status" value="1"/>
</dbReference>
<reference evidence="6 7" key="2">
    <citation type="submission" date="2018-10" db="EMBL/GenBank/DDBJ databases">
        <authorList>
            <consortium name="Pathogen Informatics"/>
        </authorList>
    </citation>
    <scope>NUCLEOTIDE SEQUENCE [LARGE SCALE GENOMIC DNA]</scope>
</reference>
<feature type="zinc finger region" description="UBR-type" evidence="4">
    <location>
        <begin position="72"/>
        <end position="144"/>
    </location>
</feature>
<reference evidence="8" key="1">
    <citation type="submission" date="2016-04" db="UniProtKB">
        <authorList>
            <consortium name="WormBaseParasite"/>
        </authorList>
    </citation>
    <scope>IDENTIFICATION</scope>
</reference>
<evidence type="ECO:0000256" key="1">
    <source>
        <dbReference type="ARBA" id="ARBA00022723"/>
    </source>
</evidence>
<dbReference type="STRING" id="53468.A0A0R3U283"/>
<name>A0A0R3U283_MESCO</name>
<keyword evidence="3" id="KW-0862">Zinc</keyword>
<keyword evidence="2" id="KW-0863">Zinc-finger</keyword>
<evidence type="ECO:0000256" key="2">
    <source>
        <dbReference type="ARBA" id="ARBA00022771"/>
    </source>
</evidence>
<feature type="domain" description="UBR-type" evidence="5">
    <location>
        <begin position="72"/>
        <end position="144"/>
    </location>
</feature>
<organism evidence="8">
    <name type="scientific">Mesocestoides corti</name>
    <name type="common">Flatworm</name>
    <dbReference type="NCBI Taxonomy" id="53468"/>
    <lineage>
        <taxon>Eukaryota</taxon>
        <taxon>Metazoa</taxon>
        <taxon>Spiralia</taxon>
        <taxon>Lophotrochozoa</taxon>
        <taxon>Platyhelminthes</taxon>
        <taxon>Cestoda</taxon>
        <taxon>Eucestoda</taxon>
        <taxon>Cyclophyllidea</taxon>
        <taxon>Mesocestoididae</taxon>
        <taxon>Mesocestoides</taxon>
    </lineage>
</organism>
<dbReference type="InterPro" id="IPR003126">
    <property type="entry name" value="Znf_UBR"/>
</dbReference>
<dbReference type="Proteomes" id="UP000267029">
    <property type="component" value="Unassembled WGS sequence"/>
</dbReference>
<evidence type="ECO:0000256" key="4">
    <source>
        <dbReference type="PROSITE-ProRule" id="PRU00508"/>
    </source>
</evidence>
<dbReference type="AlphaFoldDB" id="A0A0R3U283"/>
<evidence type="ECO:0000259" key="5">
    <source>
        <dbReference type="PROSITE" id="PS51157"/>
    </source>
</evidence>
<gene>
    <name evidence="6" type="ORF">MCOS_LOCUS544</name>
</gene>
<dbReference type="InterPro" id="IPR045189">
    <property type="entry name" value="UBR4-like"/>
</dbReference>
<keyword evidence="7" id="KW-1185">Reference proteome</keyword>
<dbReference type="WBParaSite" id="MCOS_0000054301-mRNA-1">
    <property type="protein sequence ID" value="MCOS_0000054301-mRNA-1"/>
    <property type="gene ID" value="MCOS_0000054301"/>
</dbReference>
<proteinExistence type="predicted"/>
<dbReference type="EMBL" id="UXSR01000049">
    <property type="protein sequence ID" value="VDD74541.1"/>
    <property type="molecule type" value="Genomic_DNA"/>
</dbReference>
<dbReference type="PANTHER" id="PTHR21725:SF1">
    <property type="entry name" value="E3 UBIQUITIN-PROTEIN LIGASE UBR4"/>
    <property type="match status" value="1"/>
</dbReference>
<dbReference type="GO" id="GO:0008270">
    <property type="term" value="F:zinc ion binding"/>
    <property type="evidence" value="ECO:0007669"/>
    <property type="project" value="UniProtKB-KW"/>
</dbReference>